<accession>A0A820MR36</accession>
<evidence type="ECO:0000313" key="2">
    <source>
        <dbReference type="EMBL" id="CAF4376621.1"/>
    </source>
</evidence>
<dbReference type="AlphaFoldDB" id="A0A820MR36"/>
<comment type="caution">
    <text evidence="2">The sequence shown here is derived from an EMBL/GenBank/DDBJ whole genome shotgun (WGS) entry which is preliminary data.</text>
</comment>
<evidence type="ECO:0000256" key="1">
    <source>
        <dbReference type="SAM" id="MobiDB-lite"/>
    </source>
</evidence>
<evidence type="ECO:0000313" key="3">
    <source>
        <dbReference type="Proteomes" id="UP000663844"/>
    </source>
</evidence>
<sequence>MNRLFNTKVDHDKDDNNGYKHALRDGHRKKSTAFAVISPRLSILEKYTNARIVRIRLVFIHIGEIDTLNEKYQADIYYEARWMENNMNISTLNLTAQQQQILLSNEKNVTV</sequence>
<dbReference type="EMBL" id="CAJOAZ010023566">
    <property type="protein sequence ID" value="CAF4376621.1"/>
    <property type="molecule type" value="Genomic_DNA"/>
</dbReference>
<gene>
    <name evidence="2" type="ORF">OXD698_LOCUS50139</name>
</gene>
<organism evidence="2 3">
    <name type="scientific">Adineta steineri</name>
    <dbReference type="NCBI Taxonomy" id="433720"/>
    <lineage>
        <taxon>Eukaryota</taxon>
        <taxon>Metazoa</taxon>
        <taxon>Spiralia</taxon>
        <taxon>Gnathifera</taxon>
        <taxon>Rotifera</taxon>
        <taxon>Eurotatoria</taxon>
        <taxon>Bdelloidea</taxon>
        <taxon>Adinetida</taxon>
        <taxon>Adinetidae</taxon>
        <taxon>Adineta</taxon>
    </lineage>
</organism>
<proteinExistence type="predicted"/>
<dbReference type="Proteomes" id="UP000663844">
    <property type="component" value="Unassembled WGS sequence"/>
</dbReference>
<feature type="compositionally biased region" description="Basic and acidic residues" evidence="1">
    <location>
        <begin position="8"/>
        <end position="23"/>
    </location>
</feature>
<reference evidence="2" key="1">
    <citation type="submission" date="2021-02" db="EMBL/GenBank/DDBJ databases">
        <authorList>
            <person name="Nowell W R."/>
        </authorList>
    </citation>
    <scope>NUCLEOTIDE SEQUENCE</scope>
</reference>
<protein>
    <submittedName>
        <fullName evidence="2">Uncharacterized protein</fullName>
    </submittedName>
</protein>
<feature type="region of interest" description="Disordered" evidence="1">
    <location>
        <begin position="1"/>
        <end position="23"/>
    </location>
</feature>
<name>A0A820MR36_9BILA</name>
<feature type="non-terminal residue" evidence="2">
    <location>
        <position position="1"/>
    </location>
</feature>